<comment type="caution">
    <text evidence="1">The sequence shown here is derived from an EMBL/GenBank/DDBJ whole genome shotgun (WGS) entry which is preliminary data.</text>
</comment>
<organism evidence="1 2">
    <name type="scientific">Taxus chinensis</name>
    <name type="common">Chinese yew</name>
    <name type="synonym">Taxus wallichiana var. chinensis</name>
    <dbReference type="NCBI Taxonomy" id="29808"/>
    <lineage>
        <taxon>Eukaryota</taxon>
        <taxon>Viridiplantae</taxon>
        <taxon>Streptophyta</taxon>
        <taxon>Embryophyta</taxon>
        <taxon>Tracheophyta</taxon>
        <taxon>Spermatophyta</taxon>
        <taxon>Pinopsida</taxon>
        <taxon>Pinidae</taxon>
        <taxon>Conifers II</taxon>
        <taxon>Cupressales</taxon>
        <taxon>Taxaceae</taxon>
        <taxon>Taxus</taxon>
    </lineage>
</organism>
<feature type="non-terminal residue" evidence="1">
    <location>
        <position position="57"/>
    </location>
</feature>
<gene>
    <name evidence="1" type="ORF">KI387_014691</name>
</gene>
<proteinExistence type="predicted"/>
<reference evidence="1 2" key="1">
    <citation type="journal article" date="2021" name="Nat. Plants">
        <title>The Taxus genome provides insights into paclitaxel biosynthesis.</title>
        <authorList>
            <person name="Xiong X."/>
            <person name="Gou J."/>
            <person name="Liao Q."/>
            <person name="Li Y."/>
            <person name="Zhou Q."/>
            <person name="Bi G."/>
            <person name="Li C."/>
            <person name="Du R."/>
            <person name="Wang X."/>
            <person name="Sun T."/>
            <person name="Guo L."/>
            <person name="Liang H."/>
            <person name="Lu P."/>
            <person name="Wu Y."/>
            <person name="Zhang Z."/>
            <person name="Ro D.K."/>
            <person name="Shang Y."/>
            <person name="Huang S."/>
            <person name="Yan J."/>
        </authorList>
    </citation>
    <scope>NUCLEOTIDE SEQUENCE [LARGE SCALE GENOMIC DNA]</scope>
    <source>
        <strain evidence="1">Ta-2019</strain>
    </source>
</reference>
<evidence type="ECO:0000313" key="2">
    <source>
        <dbReference type="Proteomes" id="UP000824469"/>
    </source>
</evidence>
<dbReference type="EMBL" id="JAHRHJ020000009">
    <property type="protein sequence ID" value="KAH9303108.1"/>
    <property type="molecule type" value="Genomic_DNA"/>
</dbReference>
<accession>A0AA38CUU5</accession>
<dbReference type="AlphaFoldDB" id="A0AA38CUU5"/>
<keyword evidence="2" id="KW-1185">Reference proteome</keyword>
<sequence>ADSSFVMFADRSGRVEVQYIVNALLGDRKISFEELIQGSITFQYTKYSVIFFHYKSD</sequence>
<feature type="non-terminal residue" evidence="1">
    <location>
        <position position="1"/>
    </location>
</feature>
<protein>
    <submittedName>
        <fullName evidence="1">Uncharacterized protein</fullName>
    </submittedName>
</protein>
<dbReference type="Proteomes" id="UP000824469">
    <property type="component" value="Unassembled WGS sequence"/>
</dbReference>
<name>A0AA38CUU5_TAXCH</name>
<evidence type="ECO:0000313" key="1">
    <source>
        <dbReference type="EMBL" id="KAH9303108.1"/>
    </source>
</evidence>